<organism evidence="7 8">
    <name type="scientific">Lactarius akahatsu</name>
    <dbReference type="NCBI Taxonomy" id="416441"/>
    <lineage>
        <taxon>Eukaryota</taxon>
        <taxon>Fungi</taxon>
        <taxon>Dikarya</taxon>
        <taxon>Basidiomycota</taxon>
        <taxon>Agaricomycotina</taxon>
        <taxon>Agaricomycetes</taxon>
        <taxon>Russulales</taxon>
        <taxon>Russulaceae</taxon>
        <taxon>Lactarius</taxon>
    </lineage>
</organism>
<evidence type="ECO:0000313" key="8">
    <source>
        <dbReference type="Proteomes" id="UP001201163"/>
    </source>
</evidence>
<evidence type="ECO:0000256" key="4">
    <source>
        <dbReference type="ARBA" id="ARBA00023136"/>
    </source>
</evidence>
<dbReference type="SUPFAM" id="SSF48371">
    <property type="entry name" value="ARM repeat"/>
    <property type="match status" value="1"/>
</dbReference>
<dbReference type="GO" id="GO:0012505">
    <property type="term" value="C:endomembrane system"/>
    <property type="evidence" value="ECO:0007669"/>
    <property type="project" value="UniProtKB-SubCell"/>
</dbReference>
<dbReference type="AlphaFoldDB" id="A0AAD4QIG2"/>
<evidence type="ECO:0000259" key="6">
    <source>
        <dbReference type="Pfam" id="PF01602"/>
    </source>
</evidence>
<evidence type="ECO:0000256" key="2">
    <source>
        <dbReference type="ARBA" id="ARBA00022448"/>
    </source>
</evidence>
<feature type="domain" description="Clathrin/coatomer adaptor adaptin-like N-terminal" evidence="6">
    <location>
        <begin position="80"/>
        <end position="236"/>
    </location>
</feature>
<dbReference type="GO" id="GO:0006886">
    <property type="term" value="P:intracellular protein transport"/>
    <property type="evidence" value="ECO:0007669"/>
    <property type="project" value="InterPro"/>
</dbReference>
<keyword evidence="8" id="KW-1185">Reference proteome</keyword>
<comment type="caution">
    <text evidence="7">The sequence shown here is derived from an EMBL/GenBank/DDBJ whole genome shotgun (WGS) entry which is preliminary data.</text>
</comment>
<evidence type="ECO:0000313" key="7">
    <source>
        <dbReference type="EMBL" id="KAH9001781.1"/>
    </source>
</evidence>
<evidence type="ECO:0000256" key="3">
    <source>
        <dbReference type="ARBA" id="ARBA00022927"/>
    </source>
</evidence>
<dbReference type="GO" id="GO:0016192">
    <property type="term" value="P:vesicle-mediated transport"/>
    <property type="evidence" value="ECO:0007669"/>
    <property type="project" value="InterPro"/>
</dbReference>
<accession>A0AAD4QIG2</accession>
<name>A0AAD4QIG2_9AGAM</name>
<dbReference type="EMBL" id="JAKELL010000001">
    <property type="protein sequence ID" value="KAH9001781.1"/>
    <property type="molecule type" value="Genomic_DNA"/>
</dbReference>
<dbReference type="InterPro" id="IPR002553">
    <property type="entry name" value="Clathrin/coatomer_adapt-like_N"/>
</dbReference>
<dbReference type="Pfam" id="PF01602">
    <property type="entry name" value="Adaptin_N"/>
    <property type="match status" value="1"/>
</dbReference>
<evidence type="ECO:0000256" key="1">
    <source>
        <dbReference type="ARBA" id="ARBA00004308"/>
    </source>
</evidence>
<sequence length="853" mass="93271">MQVPYSSSGALSRAHYALVRKVELAQTTQQADDYLHEELAVVSARLSRPGFSSAQCRECLILLLYCSMNTVAGLPPGALEFALPHAVNLAEAGSSIDERKTGYLFCSEIMPPRHDLKLMLVNTLRKDLEADSIARITLALNYLIQCPSEDVIPAVQARLQSLLSHKSPHIRRRALYAVRALAECDSSMLHWLSPEVSRCLRDRDDTVIGSAITVCGSLYKNGLFGPDALAHVYRALLHYGKSFTGSPVAMLSAERHSGDRPSAEVLKAVVGLIKRSATKPKTHTLLYDCFSVFRNTPVDVLMSFTTSSGSPVTHIRHLLSNNWDEQRLFLSCLACVPPAIWAGTTQDVAPVLEAWEVERVMQLLSSPDPTIRLTTLRLLTNVDSSIVQLYFSQRLQGLDTSAQSYENEVLALLEVVKILASEDAELYARSIKDVLSLAGAGNGAQQSSQVLERAVEIVLSTLRDGEITFGANVATTLLTPLAEVEEDISFSPTLMVVLTALACEYAGRISVSPLHLLRGLSRRMISYPVSIQEVSILSMIRLAAECHKVPPEVVSEVQHLRSISGRHISRRCSQFEDMTNKQDELRAAVTSSRSRSLPDFLLALESKPSPAPRSPRYNPSSPSASRSPLSGSQKLRYAAYEPPPPAQSRRSRAASSTRSTYSLDAREDLSRTVTAGDLAIAAGSPEIRALSLSQTTRSPPISPLPAPRLESVNLLSPRADLISLDSPFIQEPKPGEKPNAPEQHGGEQHHDFANAWDTLSAFSARGWCDGTFDTAVRRLQGLGLQRGLAVLPADQPPFEGELKILILGDTDGGRGRAALRLHDSSDDDEDGYLWRMRSENEDVLVAVKQILTT</sequence>
<feature type="compositionally biased region" description="Low complexity" evidence="5">
    <location>
        <begin position="614"/>
        <end position="632"/>
    </location>
</feature>
<protein>
    <submittedName>
        <fullName evidence="7">ARM repeat-containing protein</fullName>
    </submittedName>
</protein>
<dbReference type="InterPro" id="IPR050840">
    <property type="entry name" value="Adaptor_Complx_Large_Subunit"/>
</dbReference>
<dbReference type="Gene3D" id="1.25.10.10">
    <property type="entry name" value="Leucine-rich Repeat Variant"/>
    <property type="match status" value="1"/>
</dbReference>
<keyword evidence="2" id="KW-0813">Transport</keyword>
<evidence type="ECO:0000256" key="5">
    <source>
        <dbReference type="SAM" id="MobiDB-lite"/>
    </source>
</evidence>
<dbReference type="InterPro" id="IPR011989">
    <property type="entry name" value="ARM-like"/>
</dbReference>
<comment type="subcellular location">
    <subcellularLocation>
        <location evidence="1">Endomembrane system</location>
    </subcellularLocation>
</comment>
<proteinExistence type="predicted"/>
<feature type="region of interest" description="Disordered" evidence="5">
    <location>
        <begin position="605"/>
        <end position="665"/>
    </location>
</feature>
<feature type="region of interest" description="Disordered" evidence="5">
    <location>
        <begin position="727"/>
        <end position="748"/>
    </location>
</feature>
<reference evidence="7" key="1">
    <citation type="submission" date="2022-01" db="EMBL/GenBank/DDBJ databases">
        <title>Comparative genomics reveals a dynamic genome evolution in the ectomycorrhizal milk-cap (Lactarius) mushrooms.</title>
        <authorList>
            <consortium name="DOE Joint Genome Institute"/>
            <person name="Lebreton A."/>
            <person name="Tang N."/>
            <person name="Kuo A."/>
            <person name="LaButti K."/>
            <person name="Drula E."/>
            <person name="Barry K."/>
            <person name="Clum A."/>
            <person name="Lipzen A."/>
            <person name="Mousain D."/>
            <person name="Ng V."/>
            <person name="Wang R."/>
            <person name="Wang X."/>
            <person name="Dai Y."/>
            <person name="Henrissat B."/>
            <person name="Grigoriev I.V."/>
            <person name="Guerin-Laguette A."/>
            <person name="Yu F."/>
            <person name="Martin F.M."/>
        </authorList>
    </citation>
    <scope>NUCLEOTIDE SEQUENCE</scope>
    <source>
        <strain evidence="7">QP</strain>
    </source>
</reference>
<gene>
    <name evidence="7" type="ORF">EDB92DRAFT_1939607</name>
</gene>
<dbReference type="PANTHER" id="PTHR22780">
    <property type="entry name" value="ADAPTIN, ALPHA/GAMMA/EPSILON"/>
    <property type="match status" value="1"/>
</dbReference>
<dbReference type="Proteomes" id="UP001201163">
    <property type="component" value="Unassembled WGS sequence"/>
</dbReference>
<keyword evidence="4" id="KW-0472">Membrane</keyword>
<dbReference type="GO" id="GO:0030117">
    <property type="term" value="C:membrane coat"/>
    <property type="evidence" value="ECO:0007669"/>
    <property type="project" value="InterPro"/>
</dbReference>
<dbReference type="InterPro" id="IPR016024">
    <property type="entry name" value="ARM-type_fold"/>
</dbReference>
<keyword evidence="3" id="KW-0653">Protein transport</keyword>